<protein>
    <submittedName>
        <fullName evidence="2">Uncharacterized protein</fullName>
    </submittedName>
</protein>
<comment type="caution">
    <text evidence="2">The sequence shown here is derived from an EMBL/GenBank/DDBJ whole genome shotgun (WGS) entry which is preliminary data.</text>
</comment>
<reference evidence="2" key="1">
    <citation type="submission" date="2022-11" db="EMBL/GenBank/DDBJ databases">
        <authorList>
            <person name="Petersen C."/>
        </authorList>
    </citation>
    <scope>NUCLEOTIDE SEQUENCE</scope>
    <source>
        <strain evidence="2">IBT 23319</strain>
    </source>
</reference>
<dbReference type="RefSeq" id="XP_056503153.1">
    <property type="nucleotide sequence ID" value="XM_056643741.1"/>
</dbReference>
<dbReference type="AlphaFoldDB" id="A0A9W9P559"/>
<dbReference type="EMBL" id="JAPQKT010000003">
    <property type="protein sequence ID" value="KAJ5235653.1"/>
    <property type="molecule type" value="Genomic_DNA"/>
</dbReference>
<sequence>MPIAPVAEFGPANQENEEGVKRRSNQGQEKIKEEKKKKKKKKKKRQRYHRKENPCNITLTSKKNF</sequence>
<accession>A0A9W9P559</accession>
<evidence type="ECO:0000313" key="3">
    <source>
        <dbReference type="Proteomes" id="UP001147733"/>
    </source>
</evidence>
<gene>
    <name evidence="2" type="ORF">N7469_004821</name>
</gene>
<evidence type="ECO:0000313" key="2">
    <source>
        <dbReference type="EMBL" id="KAJ5235653.1"/>
    </source>
</evidence>
<evidence type="ECO:0000256" key="1">
    <source>
        <dbReference type="SAM" id="MobiDB-lite"/>
    </source>
</evidence>
<feature type="compositionally biased region" description="Basic residues" evidence="1">
    <location>
        <begin position="35"/>
        <end position="50"/>
    </location>
</feature>
<feature type="compositionally biased region" description="Polar residues" evidence="1">
    <location>
        <begin position="55"/>
        <end position="65"/>
    </location>
</feature>
<dbReference type="GeneID" id="81382908"/>
<feature type="region of interest" description="Disordered" evidence="1">
    <location>
        <begin position="1"/>
        <end position="65"/>
    </location>
</feature>
<keyword evidence="3" id="KW-1185">Reference proteome</keyword>
<proteinExistence type="predicted"/>
<organism evidence="2 3">
    <name type="scientific">Penicillium citrinum</name>
    <dbReference type="NCBI Taxonomy" id="5077"/>
    <lineage>
        <taxon>Eukaryota</taxon>
        <taxon>Fungi</taxon>
        <taxon>Dikarya</taxon>
        <taxon>Ascomycota</taxon>
        <taxon>Pezizomycotina</taxon>
        <taxon>Eurotiomycetes</taxon>
        <taxon>Eurotiomycetidae</taxon>
        <taxon>Eurotiales</taxon>
        <taxon>Aspergillaceae</taxon>
        <taxon>Penicillium</taxon>
    </lineage>
</organism>
<dbReference type="Proteomes" id="UP001147733">
    <property type="component" value="Unassembled WGS sequence"/>
</dbReference>
<name>A0A9W9P559_PENCI</name>
<reference evidence="2" key="2">
    <citation type="journal article" date="2023" name="IMA Fungus">
        <title>Comparative genomic study of the Penicillium genus elucidates a diverse pangenome and 15 lateral gene transfer events.</title>
        <authorList>
            <person name="Petersen C."/>
            <person name="Sorensen T."/>
            <person name="Nielsen M.R."/>
            <person name="Sondergaard T.E."/>
            <person name="Sorensen J.L."/>
            <person name="Fitzpatrick D.A."/>
            <person name="Frisvad J.C."/>
            <person name="Nielsen K.L."/>
        </authorList>
    </citation>
    <scope>NUCLEOTIDE SEQUENCE</scope>
    <source>
        <strain evidence="2">IBT 23319</strain>
    </source>
</reference>